<reference evidence="2" key="1">
    <citation type="submission" date="2020-11" db="EMBL/GenBank/DDBJ databases">
        <authorList>
            <consortium name="DOE Joint Genome Institute"/>
            <person name="Ahrendt S."/>
            <person name="Riley R."/>
            <person name="Andreopoulos W."/>
            <person name="Labutti K."/>
            <person name="Pangilinan J."/>
            <person name="Ruiz-Duenas F.J."/>
            <person name="Barrasa J.M."/>
            <person name="Sanchez-Garcia M."/>
            <person name="Camarero S."/>
            <person name="Miyauchi S."/>
            <person name="Serrano A."/>
            <person name="Linde D."/>
            <person name="Babiker R."/>
            <person name="Drula E."/>
            <person name="Ayuso-Fernandez I."/>
            <person name="Pacheco R."/>
            <person name="Padilla G."/>
            <person name="Ferreira P."/>
            <person name="Barriuso J."/>
            <person name="Kellner H."/>
            <person name="Castanera R."/>
            <person name="Alfaro M."/>
            <person name="Ramirez L."/>
            <person name="Pisabarro A.G."/>
            <person name="Kuo A."/>
            <person name="Tritt A."/>
            <person name="Lipzen A."/>
            <person name="He G."/>
            <person name="Yan M."/>
            <person name="Ng V."/>
            <person name="Cullen D."/>
            <person name="Martin F."/>
            <person name="Rosso M.-N."/>
            <person name="Henrissat B."/>
            <person name="Hibbett D."/>
            <person name="Martinez A.T."/>
            <person name="Grigoriev I.V."/>
        </authorList>
    </citation>
    <scope>NUCLEOTIDE SEQUENCE</scope>
    <source>
        <strain evidence="2">MF-IS2</strain>
    </source>
</reference>
<proteinExistence type="predicted"/>
<evidence type="ECO:0000313" key="3">
    <source>
        <dbReference type="Proteomes" id="UP000807342"/>
    </source>
</evidence>
<dbReference type="InterPro" id="IPR029063">
    <property type="entry name" value="SAM-dependent_MTases_sf"/>
</dbReference>
<dbReference type="SUPFAM" id="SSF53335">
    <property type="entry name" value="S-adenosyl-L-methionine-dependent methyltransferases"/>
    <property type="match status" value="1"/>
</dbReference>
<gene>
    <name evidence="2" type="ORF">P691DRAFT_763555</name>
</gene>
<evidence type="ECO:0000313" key="2">
    <source>
        <dbReference type="EMBL" id="KAF9444255.1"/>
    </source>
</evidence>
<dbReference type="InterPro" id="IPR013216">
    <property type="entry name" value="Methyltransf_11"/>
</dbReference>
<sequence length="248" mass="28416">MCKRFPKVLVTGLDLTDWNLGDSFLPKNYIFTKCDLAGGLSLDLVKRFDLIQCRAVLQHIPEPQSLTEDLARCLKPGGILLMADGELSQGSFDRTKKQLKPFVYDSLVSAEQNRRRANMDREVSWFAGWLCAFGKGLESPRYCCPDKLAQASKLLGDIKLRDVWMDVSWSEDFLGRGRKQGVEELICINYLKAFNAVRSVLMRQDIPESFTQDIWQPRIVEELKTREFTSLWHYISAVRVDESTLAKL</sequence>
<organism evidence="2 3">
    <name type="scientific">Macrolepiota fuliginosa MF-IS2</name>
    <dbReference type="NCBI Taxonomy" id="1400762"/>
    <lineage>
        <taxon>Eukaryota</taxon>
        <taxon>Fungi</taxon>
        <taxon>Dikarya</taxon>
        <taxon>Basidiomycota</taxon>
        <taxon>Agaricomycotina</taxon>
        <taxon>Agaricomycetes</taxon>
        <taxon>Agaricomycetidae</taxon>
        <taxon>Agaricales</taxon>
        <taxon>Agaricineae</taxon>
        <taxon>Agaricaceae</taxon>
        <taxon>Macrolepiota</taxon>
    </lineage>
</organism>
<feature type="domain" description="Methyltransferase type 11" evidence="1">
    <location>
        <begin position="46"/>
        <end position="81"/>
    </location>
</feature>
<dbReference type="AlphaFoldDB" id="A0A9P5X579"/>
<evidence type="ECO:0000259" key="1">
    <source>
        <dbReference type="Pfam" id="PF08241"/>
    </source>
</evidence>
<dbReference type="OrthoDB" id="2013972at2759"/>
<keyword evidence="3" id="KW-1185">Reference proteome</keyword>
<dbReference type="Proteomes" id="UP000807342">
    <property type="component" value="Unassembled WGS sequence"/>
</dbReference>
<dbReference type="Gene3D" id="3.40.50.150">
    <property type="entry name" value="Vaccinia Virus protein VP39"/>
    <property type="match status" value="1"/>
</dbReference>
<dbReference type="EMBL" id="MU151390">
    <property type="protein sequence ID" value="KAF9444255.1"/>
    <property type="molecule type" value="Genomic_DNA"/>
</dbReference>
<name>A0A9P5X579_9AGAR</name>
<accession>A0A9P5X579</accession>
<comment type="caution">
    <text evidence="2">The sequence shown here is derived from an EMBL/GenBank/DDBJ whole genome shotgun (WGS) entry which is preliminary data.</text>
</comment>
<dbReference type="Pfam" id="PF08241">
    <property type="entry name" value="Methyltransf_11"/>
    <property type="match status" value="1"/>
</dbReference>
<protein>
    <recommendedName>
        <fullName evidence="1">Methyltransferase type 11 domain-containing protein</fullName>
    </recommendedName>
</protein>
<dbReference type="CDD" id="cd02440">
    <property type="entry name" value="AdoMet_MTases"/>
    <property type="match status" value="1"/>
</dbReference>